<name>A0A9P7YU62_9HELO</name>
<dbReference type="Pfam" id="PF03659">
    <property type="entry name" value="Glyco_hydro_71"/>
    <property type="match status" value="1"/>
</dbReference>
<evidence type="ECO:0000313" key="2">
    <source>
        <dbReference type="Proteomes" id="UP000887226"/>
    </source>
</evidence>
<dbReference type="Proteomes" id="UP000887226">
    <property type="component" value="Unassembled WGS sequence"/>
</dbReference>
<dbReference type="EMBL" id="MU254758">
    <property type="protein sequence ID" value="KAG9239889.1"/>
    <property type="molecule type" value="Genomic_DNA"/>
</dbReference>
<feature type="non-terminal residue" evidence="1">
    <location>
        <position position="1"/>
    </location>
</feature>
<protein>
    <submittedName>
        <fullName evidence="1">Glycoside hydrolase</fullName>
    </submittedName>
</protein>
<keyword evidence="2" id="KW-1185">Reference proteome</keyword>
<accession>A0A9P7YU62</accession>
<sequence length="148" mass="17065">VSKAFTAAETLNSSFELFFSFDYRGGGTPWPAAGGDSMISYLNQYKDSKSYFWYKGKPFVGTSEGIDNVQDWHLGELFDQRFRPLDIKAYLDKVQGAFSWNMWPKGPNNITTSPDEEWQKTLRDKSYLMGISPWFFRSARVNSDNRNP</sequence>
<organism evidence="1 2">
    <name type="scientific">Calycina marina</name>
    <dbReference type="NCBI Taxonomy" id="1763456"/>
    <lineage>
        <taxon>Eukaryota</taxon>
        <taxon>Fungi</taxon>
        <taxon>Dikarya</taxon>
        <taxon>Ascomycota</taxon>
        <taxon>Pezizomycotina</taxon>
        <taxon>Leotiomycetes</taxon>
        <taxon>Helotiales</taxon>
        <taxon>Pezizellaceae</taxon>
        <taxon>Calycina</taxon>
    </lineage>
</organism>
<dbReference type="InterPro" id="IPR005197">
    <property type="entry name" value="Glyco_hydro_71"/>
</dbReference>
<comment type="caution">
    <text evidence="1">The sequence shown here is derived from an EMBL/GenBank/DDBJ whole genome shotgun (WGS) entry which is preliminary data.</text>
</comment>
<dbReference type="AlphaFoldDB" id="A0A9P7YU62"/>
<gene>
    <name evidence="1" type="ORF">BJ878DRAFT_431409</name>
</gene>
<evidence type="ECO:0000313" key="1">
    <source>
        <dbReference type="EMBL" id="KAG9239889.1"/>
    </source>
</evidence>
<reference evidence="1" key="1">
    <citation type="journal article" date="2021" name="IMA Fungus">
        <title>Genomic characterization of three marine fungi, including Emericellopsis atlantica sp. nov. with signatures of a generalist lifestyle and marine biomass degradation.</title>
        <authorList>
            <person name="Hagestad O.C."/>
            <person name="Hou L."/>
            <person name="Andersen J.H."/>
            <person name="Hansen E.H."/>
            <person name="Altermark B."/>
            <person name="Li C."/>
            <person name="Kuhnert E."/>
            <person name="Cox R.J."/>
            <person name="Crous P.W."/>
            <person name="Spatafora J.W."/>
            <person name="Lail K."/>
            <person name="Amirebrahimi M."/>
            <person name="Lipzen A."/>
            <person name="Pangilinan J."/>
            <person name="Andreopoulos W."/>
            <person name="Hayes R.D."/>
            <person name="Ng V."/>
            <person name="Grigoriev I.V."/>
            <person name="Jackson S.A."/>
            <person name="Sutton T.D.S."/>
            <person name="Dobson A.D.W."/>
            <person name="Rama T."/>
        </authorList>
    </citation>
    <scope>NUCLEOTIDE SEQUENCE</scope>
    <source>
        <strain evidence="1">TRa3180A</strain>
    </source>
</reference>
<dbReference type="GO" id="GO:0051118">
    <property type="term" value="F:glucan endo-1,3-alpha-glucosidase activity"/>
    <property type="evidence" value="ECO:0007669"/>
    <property type="project" value="InterPro"/>
</dbReference>
<dbReference type="OrthoDB" id="1046782at2759"/>
<proteinExistence type="predicted"/>
<keyword evidence="1" id="KW-0378">Hydrolase</keyword>